<comment type="caution">
    <text evidence="1">The sequence shown here is derived from an EMBL/GenBank/DDBJ whole genome shotgun (WGS) entry which is preliminary data.</text>
</comment>
<dbReference type="AlphaFoldDB" id="A0A8X6P6Y6"/>
<reference evidence="1" key="1">
    <citation type="submission" date="2020-08" db="EMBL/GenBank/DDBJ databases">
        <title>Multicomponent nature underlies the extraordinary mechanical properties of spider dragline silk.</title>
        <authorList>
            <person name="Kono N."/>
            <person name="Nakamura H."/>
            <person name="Mori M."/>
            <person name="Yoshida Y."/>
            <person name="Ohtoshi R."/>
            <person name="Malay A.D."/>
            <person name="Moran D.A.P."/>
            <person name="Tomita M."/>
            <person name="Numata K."/>
            <person name="Arakawa K."/>
        </authorList>
    </citation>
    <scope>NUCLEOTIDE SEQUENCE</scope>
</reference>
<keyword evidence="2" id="KW-1185">Reference proteome</keyword>
<dbReference type="Proteomes" id="UP000887013">
    <property type="component" value="Unassembled WGS sequence"/>
</dbReference>
<name>A0A8X6P6Y6_NEPPI</name>
<organism evidence="1 2">
    <name type="scientific">Nephila pilipes</name>
    <name type="common">Giant wood spider</name>
    <name type="synonym">Nephila maculata</name>
    <dbReference type="NCBI Taxonomy" id="299642"/>
    <lineage>
        <taxon>Eukaryota</taxon>
        <taxon>Metazoa</taxon>
        <taxon>Ecdysozoa</taxon>
        <taxon>Arthropoda</taxon>
        <taxon>Chelicerata</taxon>
        <taxon>Arachnida</taxon>
        <taxon>Araneae</taxon>
        <taxon>Araneomorphae</taxon>
        <taxon>Entelegynae</taxon>
        <taxon>Araneoidea</taxon>
        <taxon>Nephilidae</taxon>
        <taxon>Nephila</taxon>
    </lineage>
</organism>
<proteinExistence type="predicted"/>
<gene>
    <name evidence="1" type="ORF">NPIL_575911</name>
</gene>
<evidence type="ECO:0000313" key="1">
    <source>
        <dbReference type="EMBL" id="GFT50678.1"/>
    </source>
</evidence>
<evidence type="ECO:0000313" key="2">
    <source>
        <dbReference type="Proteomes" id="UP000887013"/>
    </source>
</evidence>
<sequence length="211" mass="23653">MKPRRCIVLETGQCVFVTRMDKLRNLHGLGVTYSHTSTYSSSLFFGFSVKRVLPAKSDPVLRGDGPNSPLCYRGWLRARAGSDRGPLDLRSNTLTLPKLRISAETTVYCSFFRKGVFLHPPDGIRTQVSAGRGSPAYYRGWTLLPKPIEGLLRSPDEDQFRSPTCGRVGYSPLLHEDELPCRPGSNHGPLDLRLLALLGVFQHRRRLLAIY</sequence>
<dbReference type="EMBL" id="BMAW01112012">
    <property type="protein sequence ID" value="GFT50678.1"/>
    <property type="molecule type" value="Genomic_DNA"/>
</dbReference>
<accession>A0A8X6P6Y6</accession>
<protein>
    <submittedName>
        <fullName evidence="1">Uncharacterized protein</fullName>
    </submittedName>
</protein>